<dbReference type="EC" id="2.7.13.3" evidence="2"/>
<protein>
    <recommendedName>
        <fullName evidence="2">histidine kinase</fullName>
        <ecNumber evidence="2">2.7.13.3</ecNumber>
    </recommendedName>
</protein>
<dbReference type="FunFam" id="1.10.287.130:FF:000002">
    <property type="entry name" value="Two-component osmosensing histidine kinase"/>
    <property type="match status" value="1"/>
</dbReference>
<dbReference type="FunFam" id="3.30.565.10:FF:000010">
    <property type="entry name" value="Sensor histidine kinase RcsC"/>
    <property type="match status" value="1"/>
</dbReference>
<feature type="region of interest" description="Disordered" evidence="11">
    <location>
        <begin position="1639"/>
        <end position="1659"/>
    </location>
</feature>
<dbReference type="SMART" id="SM00220">
    <property type="entry name" value="S_TKc"/>
    <property type="match status" value="1"/>
</dbReference>
<evidence type="ECO:0000256" key="8">
    <source>
        <dbReference type="ARBA" id="ARBA00023012"/>
    </source>
</evidence>
<feature type="modified residue" description="4-aspartylphosphate" evidence="10">
    <location>
        <position position="2338"/>
    </location>
</feature>
<comment type="caution">
    <text evidence="15">The sequence shown here is derived from an EMBL/GenBank/DDBJ whole genome shotgun (WGS) entry which is preliminary data.</text>
</comment>
<dbReference type="Pfam" id="PF00512">
    <property type="entry name" value="HisKA"/>
    <property type="match status" value="1"/>
</dbReference>
<dbReference type="Pfam" id="PF25503">
    <property type="entry name" value="TPR_CHK1"/>
    <property type="match status" value="1"/>
</dbReference>
<dbReference type="EMBL" id="JQFK01000011">
    <property type="protein sequence ID" value="KGK39210.1"/>
    <property type="molecule type" value="Genomic_DNA"/>
</dbReference>
<dbReference type="SMART" id="SM00387">
    <property type="entry name" value="HATPase_c"/>
    <property type="match status" value="1"/>
</dbReference>
<comment type="catalytic activity">
    <reaction evidence="1">
        <text>ATP + protein L-histidine = ADP + protein N-phospho-L-histidine.</text>
        <dbReference type="EC" id="2.7.13.3"/>
    </reaction>
</comment>
<dbReference type="InterPro" id="IPR029016">
    <property type="entry name" value="GAF-like_dom_sf"/>
</dbReference>
<reference evidence="16" key="1">
    <citation type="journal article" date="2014" name="Microb. Cell Fact.">
        <title>Exploiting Issatchenkia orientalis SD108 for succinic acid production.</title>
        <authorList>
            <person name="Xiao H."/>
            <person name="Shao Z."/>
            <person name="Jiang Y."/>
            <person name="Dole S."/>
            <person name="Zhao H."/>
        </authorList>
    </citation>
    <scope>NUCLEOTIDE SEQUENCE [LARGE SCALE GENOMIC DNA]</scope>
    <source>
        <strain evidence="16">SD108</strain>
    </source>
</reference>
<keyword evidence="9" id="KW-0961">Cell wall biogenesis/degradation</keyword>
<accession>A0A099P2P5</accession>
<evidence type="ECO:0000256" key="6">
    <source>
        <dbReference type="ARBA" id="ARBA00022777"/>
    </source>
</evidence>
<dbReference type="Pfam" id="PF01590">
    <property type="entry name" value="GAF"/>
    <property type="match status" value="1"/>
</dbReference>
<evidence type="ECO:0000256" key="10">
    <source>
        <dbReference type="PROSITE-ProRule" id="PRU00169"/>
    </source>
</evidence>
<dbReference type="InterPro" id="IPR036097">
    <property type="entry name" value="HisK_dim/P_sf"/>
</dbReference>
<evidence type="ECO:0000256" key="11">
    <source>
        <dbReference type="SAM" id="MobiDB-lite"/>
    </source>
</evidence>
<dbReference type="GO" id="GO:0097308">
    <property type="term" value="P:cellular response to farnesol"/>
    <property type="evidence" value="ECO:0007669"/>
    <property type="project" value="UniProtKB-ARBA"/>
</dbReference>
<dbReference type="SMART" id="SM00388">
    <property type="entry name" value="HisKA"/>
    <property type="match status" value="1"/>
</dbReference>
<dbReference type="Proteomes" id="UP000029867">
    <property type="component" value="Unassembled WGS sequence"/>
</dbReference>
<keyword evidence="6" id="KW-0418">Kinase</keyword>
<dbReference type="Gene3D" id="3.40.50.2300">
    <property type="match status" value="1"/>
</dbReference>
<evidence type="ECO:0000259" key="13">
    <source>
        <dbReference type="PROSITE" id="PS50109"/>
    </source>
</evidence>
<dbReference type="PROSITE" id="PS50109">
    <property type="entry name" value="HIS_KIN"/>
    <property type="match status" value="1"/>
</dbReference>
<dbReference type="HOGENOM" id="CLU_000835_0_0_1"/>
<keyword evidence="8" id="KW-0902">Two-component regulatory system</keyword>
<dbReference type="InterPro" id="IPR027417">
    <property type="entry name" value="P-loop_NTPase"/>
</dbReference>
<dbReference type="InterPro" id="IPR004358">
    <property type="entry name" value="Sig_transdc_His_kin-like_C"/>
</dbReference>
<dbReference type="PANTHER" id="PTHR45339">
    <property type="entry name" value="HYBRID SIGNAL TRANSDUCTION HISTIDINE KINASE J"/>
    <property type="match status" value="1"/>
</dbReference>
<dbReference type="Gene3D" id="3.40.50.300">
    <property type="entry name" value="P-loop containing nucleotide triphosphate hydrolases"/>
    <property type="match status" value="1"/>
</dbReference>
<dbReference type="SUPFAM" id="SSF47384">
    <property type="entry name" value="Homodimeric domain of signal transducing histidine kinase"/>
    <property type="match status" value="1"/>
</dbReference>
<evidence type="ECO:0000256" key="1">
    <source>
        <dbReference type="ARBA" id="ARBA00000085"/>
    </source>
</evidence>
<evidence type="ECO:0000313" key="16">
    <source>
        <dbReference type="Proteomes" id="UP000029867"/>
    </source>
</evidence>
<dbReference type="SUPFAM" id="SSF55781">
    <property type="entry name" value="GAF domain-like"/>
    <property type="match status" value="1"/>
</dbReference>
<evidence type="ECO:0000256" key="7">
    <source>
        <dbReference type="ARBA" id="ARBA00022840"/>
    </source>
</evidence>
<dbReference type="Gene3D" id="1.10.287.130">
    <property type="match status" value="1"/>
</dbReference>
<dbReference type="SUPFAM" id="SSF55874">
    <property type="entry name" value="ATPase domain of HSP90 chaperone/DNA topoisomerase II/histidine kinase"/>
    <property type="match status" value="1"/>
</dbReference>
<dbReference type="InterPro" id="IPR000719">
    <property type="entry name" value="Prot_kinase_dom"/>
</dbReference>
<organism evidence="15 16">
    <name type="scientific">Pichia kudriavzevii</name>
    <name type="common">Yeast</name>
    <name type="synonym">Issatchenkia orientalis</name>
    <dbReference type="NCBI Taxonomy" id="4909"/>
    <lineage>
        <taxon>Eukaryota</taxon>
        <taxon>Fungi</taxon>
        <taxon>Dikarya</taxon>
        <taxon>Ascomycota</taxon>
        <taxon>Saccharomycotina</taxon>
        <taxon>Pichiomycetes</taxon>
        <taxon>Pichiales</taxon>
        <taxon>Pichiaceae</taxon>
        <taxon>Pichia</taxon>
    </lineage>
</organism>
<dbReference type="SUPFAM" id="SSF56112">
    <property type="entry name" value="Protein kinase-like (PK-like)"/>
    <property type="match status" value="1"/>
</dbReference>
<dbReference type="SMART" id="SM00448">
    <property type="entry name" value="REC"/>
    <property type="match status" value="1"/>
</dbReference>
<evidence type="ECO:0000256" key="3">
    <source>
        <dbReference type="ARBA" id="ARBA00022553"/>
    </source>
</evidence>
<evidence type="ECO:0000313" key="15">
    <source>
        <dbReference type="EMBL" id="KGK39210.1"/>
    </source>
</evidence>
<dbReference type="PANTHER" id="PTHR45339:SF1">
    <property type="entry name" value="HYBRID SIGNAL TRANSDUCTION HISTIDINE KINASE J"/>
    <property type="match status" value="1"/>
</dbReference>
<dbReference type="eggNOG" id="KOG0519">
    <property type="taxonomic scope" value="Eukaryota"/>
</dbReference>
<dbReference type="Pfam" id="PF00072">
    <property type="entry name" value="Response_reg"/>
    <property type="match status" value="1"/>
</dbReference>
<dbReference type="Pfam" id="PF00069">
    <property type="entry name" value="Pkinase"/>
    <property type="match status" value="1"/>
</dbReference>
<dbReference type="GO" id="GO:0000155">
    <property type="term" value="F:phosphorelay sensor kinase activity"/>
    <property type="evidence" value="ECO:0007669"/>
    <property type="project" value="InterPro"/>
</dbReference>
<feature type="compositionally biased region" description="Polar residues" evidence="11">
    <location>
        <begin position="38"/>
        <end position="49"/>
    </location>
</feature>
<dbReference type="GO" id="GO:1900445">
    <property type="term" value="P:positive regulation of filamentous growth of a population of unicellular organisms in response to biotic stimulus"/>
    <property type="evidence" value="ECO:0007669"/>
    <property type="project" value="UniProtKB-ARBA"/>
</dbReference>
<evidence type="ECO:0000256" key="5">
    <source>
        <dbReference type="ARBA" id="ARBA00022741"/>
    </source>
</evidence>
<feature type="domain" description="Protein kinase" evidence="12">
    <location>
        <begin position="98"/>
        <end position="458"/>
    </location>
</feature>
<dbReference type="PROSITE" id="PS50110">
    <property type="entry name" value="RESPONSE_REGULATORY"/>
    <property type="match status" value="1"/>
</dbReference>
<dbReference type="InterPro" id="IPR041664">
    <property type="entry name" value="AAA_16"/>
</dbReference>
<dbReference type="InterPro" id="IPR005467">
    <property type="entry name" value="His_kinase_dom"/>
</dbReference>
<gene>
    <name evidence="15" type="ORF">JL09_g1607</name>
</gene>
<name>A0A099P2P5_PICKU</name>
<dbReference type="InterPro" id="IPR001789">
    <property type="entry name" value="Sig_transdc_resp-reg_receiver"/>
</dbReference>
<feature type="region of interest" description="Disordered" evidence="11">
    <location>
        <begin position="1"/>
        <end position="49"/>
    </location>
</feature>
<dbReference type="CDD" id="cd17546">
    <property type="entry name" value="REC_hyHK_CKI1_RcsC-like"/>
    <property type="match status" value="1"/>
</dbReference>
<dbReference type="Gene3D" id="1.10.510.10">
    <property type="entry name" value="Transferase(Phosphotransferase) domain 1"/>
    <property type="match status" value="1"/>
</dbReference>
<feature type="compositionally biased region" description="Polar residues" evidence="11">
    <location>
        <begin position="10"/>
        <end position="26"/>
    </location>
</feature>
<dbReference type="GO" id="GO:0036180">
    <property type="term" value="P:filamentous growth of a population of unicellular organisms in response to biotic stimulus"/>
    <property type="evidence" value="ECO:0007669"/>
    <property type="project" value="UniProtKB-ARBA"/>
</dbReference>
<sequence length="2413" mass="275635">MEDRGYTPSFKPNSPHSRKNNTSNDYFSLRRSGARKNPSLSSTSGENMTSISTESFNLPKYTVNRPSSLGFFLSPILTSPLSSGLDELTPTSPSYANVPLPSASTKESYHNVLQELERFSYPISNQPVFHPHDSDFINASMADKSHLFDGSLSNNESLENILQEYNIKVKLDVENPADVISSYIAIHRDTKNLVVIRFAHNSTLGTVSRLVNSYYITSGLNNRVPRCGFPHFVEKLDWNYRPKTCPSDMEGVLRCTKINFVNDNSSIIAVHPIGEEAVPLVLLDIGIKSDIIKMMLIFFNLLKILKKLNCYGVVVNSLTSSNVLVNQKTLDVYLMGFDFAFSSFLEKIDSPYRGVNKTYSQTYLPFTAPENFNPVLSVDFRADMYSAGCIFYSMLSGRNLKAINTSLLITTVLTTKYQPLHEINNTIDVNFSKVIAKMTEVDPNKRYSSFDHILHDLSLIYFEKTSRVLYQEYKTTTFLRIPITIPSKVIGRDSIMKKLNHLIRKISVESVTLVGEQGVGKTTILQHLRQSCSINKVFYSYWKCHPRQYYNSRFQTFEFLLSQILKEILGLESSWILFWRNLFTTEVKADLSLLFDTVPEMYKLLGKRYKQLRRSNSKHSFYQEELDRQYIMKKLVELFARHAGWVLVIENIDEISENEAVLFEQLWDHLQSFEPEELNFTVLSSYTVKKQENIECDQEIPEFLKKKILNLKPLTFDNVEETVGLSLQLYDSQFTWKRIQSYNARFYFELADRPSVTEQRRVLAESIYRKTRGNPLMVKEILTQVHFSQMEHEEAVDPVEIYYKTFARSKHEVLSGNFLFDSVNDLGLGDSKTVETLQYAACITPCSIFNLYDLLVVTESSLTDTFTALFTGAIVGILEFCSNTAKLPIHLLNEKGFILNELKPDEKEKLLRNVKLQFRHESIKENIMKFLEPGRQEKIHRICGLRLFANIKGRAELTELTKLECYSIAYHFMCSIKIANEDEYPTYLKIIITAGWLAYTAHEYIAALSYFQTSMKLTVDNDILKILEWIEIHICFLKENHEKCIELVDLALEKYCTKPLIAAEFMLSKHRSLTKLNRWEESYEICIKILNILDFELDLSTVTDSEVDRYTHDVLRPKLPSSISEIRQLLRSNAINTDQRILMIEKVLVELNSFSVYLGKKCLVPFCNIMNVCLFLQYGKSIYCNFSMIVLASIEASIDQIGIKRAHEYCKLGFSMSNYGSMEAIELLNLSFRWYFFLVGSIIEPCEVVEQAFDSIPVVPQVLDSHFSRAILLKFKFHLWVTRGLTVSRLIERTRSLKESTINSKTADEVYDTMYSIVTGILYVVTGDITYEDYLKYSHNDETLRIYHVKLIFNTNKCFACYIFKRYEMGAEIALNEITQEWSEELASIELIWARFMSSLLIYGNQRRLINSKQPQTKDQADKVAILMKENRTYFQEVSTQNPSVFMCVYLIVDSLCMVLDSTNFSQIDILSAFETAVEACSEYQNFLLKAIVTEETARWSGSVSSSNRLANKYFKIAYESYKTWGLKVKVEQLEKELGDIVNGNLDMSHIKHRRRASTSLLISDLNALQQSSMSSFDTIPDHMGMKPNVSLERSVDERSSDSSILAAFRLKNNGSTEGDPLSTTNNTLLSESISGKLETASNGDSVYGDDEPPSSVGIESSSLGFSTEDDVGFKNEATSDQEWDNSMVMDLSVRIAQSNDIEDITKTLLGFASRFLKTDYSCLVVNSDSGIPFVKALGMLNDEFRFLDNEIMSLRGDLVPIQLVRECMKRNASIWRDSDKFYFDSNFKNRDPYYENSNCENCFCIPIRSPNGEVIGSLYLESHMRESFTQSRKIKQIEYVCLESFISISKIDMLEKLQIAKEAAEEATADKTSFLANMSHEIRTPFNSLMSCAVLLLDTKLTKSQRMYVETIKNSALVTLNIVDGILSFSKLEHGSLALDYEPFNLTQCIEDSIQLIGDQISHKSLELVFIDDAYPFNIVFGDKTRVTQVIINLVGNASKFTSEGHILIRSSYTEVSESRYEFKIEVSDSGIGIPEGSKARLFKVFSQLDGSSKRIYGGSGLGLAISKKLAELMGGDLDYESTEGKGTRFFFTFTTKGEKDKLLDVAKEVQEKKVVMFDTRELSIKSLKISLHRGGIRPDNILVFPKVDEHTQKKAVGADYIFIFSGLITTKEELEELRLIFKKSILIYQVPFATKIPEFVDFEGDEDERDRNRQGSKSMQNDSQRLVDFILFNPYKIRRISEILNGGVYETDSHKIKNSRTNLSARGRKGPEKIAEKYPLSILIAEDNMINMKVVKLQLQRLGYSSDHAKDGVEVIEKCLEKVEKDGHPYDLVFMDLQMPRKDGFEATVEAKELYGDSIRIVALSANVYAEEKNRCIKIGMSGFLNKPLLPEALCSQLIDTYYAKHGESSQ</sequence>
<dbReference type="Gene3D" id="3.30.565.10">
    <property type="entry name" value="Histidine kinase-like ATPase, C-terminal domain"/>
    <property type="match status" value="1"/>
</dbReference>
<evidence type="ECO:0000256" key="2">
    <source>
        <dbReference type="ARBA" id="ARBA00012438"/>
    </source>
</evidence>
<keyword evidence="4" id="KW-0808">Transferase</keyword>
<dbReference type="GO" id="GO:0071555">
    <property type="term" value="P:cell wall organization"/>
    <property type="evidence" value="ECO:0007669"/>
    <property type="project" value="UniProtKB-KW"/>
</dbReference>
<feature type="domain" description="Histidine kinase" evidence="13">
    <location>
        <begin position="1878"/>
        <end position="2099"/>
    </location>
</feature>
<dbReference type="InterPro" id="IPR003594">
    <property type="entry name" value="HATPase_dom"/>
</dbReference>
<dbReference type="GO" id="GO:0006950">
    <property type="term" value="P:response to stress"/>
    <property type="evidence" value="ECO:0007669"/>
    <property type="project" value="UniProtKB-ARBA"/>
</dbReference>
<feature type="domain" description="Response regulatory" evidence="14">
    <location>
        <begin position="2283"/>
        <end position="2404"/>
    </location>
</feature>
<proteinExistence type="predicted"/>
<evidence type="ECO:0000259" key="12">
    <source>
        <dbReference type="PROSITE" id="PS50011"/>
    </source>
</evidence>
<dbReference type="CDD" id="cd00082">
    <property type="entry name" value="HisKA"/>
    <property type="match status" value="1"/>
</dbReference>
<dbReference type="SUPFAM" id="SSF52172">
    <property type="entry name" value="CheY-like"/>
    <property type="match status" value="1"/>
</dbReference>
<dbReference type="PROSITE" id="PS50011">
    <property type="entry name" value="PROTEIN_KINASE_DOM"/>
    <property type="match status" value="1"/>
</dbReference>
<evidence type="ECO:0000256" key="4">
    <source>
        <dbReference type="ARBA" id="ARBA00022679"/>
    </source>
</evidence>
<dbReference type="Pfam" id="PF02518">
    <property type="entry name" value="HATPase_c"/>
    <property type="match status" value="1"/>
</dbReference>
<dbReference type="Gene3D" id="3.30.450.40">
    <property type="match status" value="1"/>
</dbReference>
<dbReference type="InterPro" id="IPR011006">
    <property type="entry name" value="CheY-like_superfamily"/>
</dbReference>
<evidence type="ECO:0000259" key="14">
    <source>
        <dbReference type="PROSITE" id="PS50110"/>
    </source>
</evidence>
<keyword evidence="5" id="KW-0547">Nucleotide-binding</keyword>
<dbReference type="VEuPathDB" id="FungiDB:C5L36_0A02380"/>
<dbReference type="GO" id="GO:0005524">
    <property type="term" value="F:ATP binding"/>
    <property type="evidence" value="ECO:0007669"/>
    <property type="project" value="UniProtKB-KW"/>
</dbReference>
<dbReference type="InterPro" id="IPR036890">
    <property type="entry name" value="HATPase_C_sf"/>
</dbReference>
<evidence type="ECO:0000256" key="9">
    <source>
        <dbReference type="ARBA" id="ARBA00023316"/>
    </source>
</evidence>
<dbReference type="PRINTS" id="PR00344">
    <property type="entry name" value="BCTRLSENSOR"/>
</dbReference>
<dbReference type="InterPro" id="IPR011009">
    <property type="entry name" value="Kinase-like_dom_sf"/>
</dbReference>
<dbReference type="SUPFAM" id="SSF52540">
    <property type="entry name" value="P-loop containing nucleoside triphosphate hydrolases"/>
    <property type="match status" value="1"/>
</dbReference>
<keyword evidence="7" id="KW-0067">ATP-binding</keyword>
<dbReference type="Pfam" id="PF13191">
    <property type="entry name" value="AAA_16"/>
    <property type="match status" value="1"/>
</dbReference>
<dbReference type="CDD" id="cd16922">
    <property type="entry name" value="HATPase_EvgS-ArcB-TorS-like"/>
    <property type="match status" value="1"/>
</dbReference>
<dbReference type="InterPro" id="IPR003661">
    <property type="entry name" value="HisK_dim/P_dom"/>
</dbReference>
<keyword evidence="3 10" id="KW-0597">Phosphoprotein</keyword>
<dbReference type="InterPro" id="IPR003018">
    <property type="entry name" value="GAF"/>
</dbReference>